<evidence type="ECO:0000256" key="8">
    <source>
        <dbReference type="ARBA" id="ARBA00023299"/>
    </source>
</evidence>
<keyword evidence="6 9" id="KW-0378">Hydrolase</keyword>
<evidence type="ECO:0000256" key="3">
    <source>
        <dbReference type="ARBA" id="ARBA00012640"/>
    </source>
</evidence>
<dbReference type="Gene3D" id="3.40.50.1000">
    <property type="entry name" value="HAD superfamily/HAD-like"/>
    <property type="match status" value="1"/>
</dbReference>
<evidence type="ECO:0000256" key="4">
    <source>
        <dbReference type="ARBA" id="ARBA00022605"/>
    </source>
</evidence>
<dbReference type="Pfam" id="PF12710">
    <property type="entry name" value="HAD"/>
    <property type="match status" value="1"/>
</dbReference>
<protein>
    <recommendedName>
        <fullName evidence="3">phosphoserine phosphatase</fullName>
        <ecNumber evidence="3">3.1.3.3</ecNumber>
    </recommendedName>
</protein>
<organism evidence="9 10">
    <name type="scientific">Nitrososphaera viennensis EN76</name>
    <dbReference type="NCBI Taxonomy" id="926571"/>
    <lineage>
        <taxon>Archaea</taxon>
        <taxon>Nitrososphaerota</taxon>
        <taxon>Nitrososphaeria</taxon>
        <taxon>Nitrososphaerales</taxon>
        <taxon>Nitrososphaeraceae</taxon>
        <taxon>Nitrososphaera</taxon>
    </lineage>
</organism>
<dbReference type="GO" id="GO:0005737">
    <property type="term" value="C:cytoplasm"/>
    <property type="evidence" value="ECO:0007669"/>
    <property type="project" value="TreeGrafter"/>
</dbReference>
<dbReference type="STRING" id="926571.NVIE_015570"/>
<dbReference type="RefSeq" id="WP_075054727.1">
    <property type="nucleotide sequence ID" value="NZ_CP007536.1"/>
</dbReference>
<dbReference type="InterPro" id="IPR050582">
    <property type="entry name" value="HAD-like_SerB"/>
</dbReference>
<evidence type="ECO:0000256" key="7">
    <source>
        <dbReference type="ARBA" id="ARBA00022842"/>
    </source>
</evidence>
<sequence length="219" mass="23785">MARLAAFDMDGTLLDGRLVFALAERFGLDGKVRSIQADGKLANYEKTKAIAALFAGLARKDLLAAIESIPLAANCERAMPLLKEQGWKMGIITDSYATAASVVAERLQMDFVAANELEFKGDMITGIVRMPLGWQEIGCTCKLSVCKRFHLEKYATKFGVPLENTAAIGDTRADICMIRRAGAGIAFMPKDDDIAGATKSVVRRPDMMQVARLLLDAAH</sequence>
<dbReference type="SUPFAM" id="SSF56784">
    <property type="entry name" value="HAD-like"/>
    <property type="match status" value="1"/>
</dbReference>
<dbReference type="PANTHER" id="PTHR43344:SF2">
    <property type="entry name" value="PHOSPHOSERINE PHOSPHATASE"/>
    <property type="match status" value="1"/>
</dbReference>
<dbReference type="PANTHER" id="PTHR43344">
    <property type="entry name" value="PHOSPHOSERINE PHOSPHATASE"/>
    <property type="match status" value="1"/>
</dbReference>
<dbReference type="AlphaFoldDB" id="A0A060HQI3"/>
<dbReference type="GO" id="GO:0006564">
    <property type="term" value="P:L-serine biosynthetic process"/>
    <property type="evidence" value="ECO:0007669"/>
    <property type="project" value="UniProtKB-KW"/>
</dbReference>
<dbReference type="HOGENOM" id="CLU_1259134_0_0_2"/>
<dbReference type="InterPro" id="IPR036412">
    <property type="entry name" value="HAD-like_sf"/>
</dbReference>
<dbReference type="EC" id="3.1.3.3" evidence="3"/>
<evidence type="ECO:0000256" key="5">
    <source>
        <dbReference type="ARBA" id="ARBA00022723"/>
    </source>
</evidence>
<keyword evidence="8" id="KW-0718">Serine biosynthesis</keyword>
<evidence type="ECO:0000256" key="2">
    <source>
        <dbReference type="ARBA" id="ARBA00005135"/>
    </source>
</evidence>
<reference evidence="9 10" key="1">
    <citation type="journal article" date="2014" name="Int. J. Syst. Evol. Microbiol.">
        <title>Nitrososphaera viennensis gen. nov., sp. nov., an aerobic and mesophilic, ammonia-oxidizing archaeon from soil and a member of the archaeal phylum Thaumarchaeota.</title>
        <authorList>
            <person name="Stieglmeier M."/>
            <person name="Klingl A."/>
            <person name="Alves R.J."/>
            <person name="Rittmann S.K."/>
            <person name="Melcher M."/>
            <person name="Leisch N."/>
            <person name="Schleper C."/>
        </authorList>
    </citation>
    <scope>NUCLEOTIDE SEQUENCE [LARGE SCALE GENOMIC DNA]</scope>
    <source>
        <strain evidence="9">EN76</strain>
    </source>
</reference>
<comment type="pathway">
    <text evidence="2">Amino-acid biosynthesis; L-serine biosynthesis; L-serine from 3-phospho-D-glycerate: step 3/3.</text>
</comment>
<accession>A0A060HQI3</accession>
<keyword evidence="10" id="KW-1185">Reference proteome</keyword>
<proteinExistence type="predicted"/>
<evidence type="ECO:0000256" key="1">
    <source>
        <dbReference type="ARBA" id="ARBA00001946"/>
    </source>
</evidence>
<dbReference type="GeneID" id="74946828"/>
<keyword evidence="4" id="KW-0028">Amino-acid biosynthesis</keyword>
<dbReference type="Proteomes" id="UP000027093">
    <property type="component" value="Chromosome"/>
</dbReference>
<comment type="cofactor">
    <cofactor evidence="1">
        <name>Mg(2+)</name>
        <dbReference type="ChEBI" id="CHEBI:18420"/>
    </cofactor>
</comment>
<dbReference type="GO" id="GO:0000287">
    <property type="term" value="F:magnesium ion binding"/>
    <property type="evidence" value="ECO:0007669"/>
    <property type="project" value="TreeGrafter"/>
</dbReference>
<evidence type="ECO:0000256" key="6">
    <source>
        <dbReference type="ARBA" id="ARBA00022801"/>
    </source>
</evidence>
<evidence type="ECO:0000313" key="10">
    <source>
        <dbReference type="Proteomes" id="UP000027093"/>
    </source>
</evidence>
<dbReference type="OrthoDB" id="10041at2157"/>
<evidence type="ECO:0000313" key="9">
    <source>
        <dbReference type="EMBL" id="AIC15806.1"/>
    </source>
</evidence>
<keyword evidence="5" id="KW-0479">Metal-binding</keyword>
<dbReference type="EMBL" id="CP007536">
    <property type="protein sequence ID" value="AIC15806.1"/>
    <property type="molecule type" value="Genomic_DNA"/>
</dbReference>
<gene>
    <name evidence="9" type="ORF">NVIE_015570</name>
</gene>
<dbReference type="KEGG" id="nvn:NVIE_015570"/>
<keyword evidence="7" id="KW-0460">Magnesium</keyword>
<dbReference type="InterPro" id="IPR023214">
    <property type="entry name" value="HAD_sf"/>
</dbReference>
<name>A0A060HQI3_9ARCH</name>
<dbReference type="GO" id="GO:0036424">
    <property type="term" value="F:L-phosphoserine phosphatase activity"/>
    <property type="evidence" value="ECO:0007669"/>
    <property type="project" value="TreeGrafter"/>
</dbReference>
<dbReference type="NCBIfam" id="TIGR01488">
    <property type="entry name" value="HAD-SF-IB"/>
    <property type="match status" value="1"/>
</dbReference>